<dbReference type="AlphaFoldDB" id="A0A0U1MBB8"/>
<name>A0A0U1MBB8_TALIS</name>
<proteinExistence type="predicted"/>
<organism evidence="1 2">
    <name type="scientific">Talaromyces islandicus</name>
    <name type="common">Penicillium islandicum</name>
    <dbReference type="NCBI Taxonomy" id="28573"/>
    <lineage>
        <taxon>Eukaryota</taxon>
        <taxon>Fungi</taxon>
        <taxon>Dikarya</taxon>
        <taxon>Ascomycota</taxon>
        <taxon>Pezizomycotina</taxon>
        <taxon>Eurotiomycetes</taxon>
        <taxon>Eurotiomycetidae</taxon>
        <taxon>Eurotiales</taxon>
        <taxon>Trichocomaceae</taxon>
        <taxon>Talaromyces</taxon>
        <taxon>Talaromyces sect. Islandici</taxon>
    </lineage>
</organism>
<evidence type="ECO:0000313" key="2">
    <source>
        <dbReference type="Proteomes" id="UP000054383"/>
    </source>
</evidence>
<protein>
    <submittedName>
        <fullName evidence="1">Uncharacterized protein</fullName>
    </submittedName>
</protein>
<accession>A0A0U1MBB8</accession>
<sequence>MEIATSDAYTGWACNYLKGLTDEDINRHGPVLDTMLDRIGPLRGWEKKSRMVTAEELLDKMLSSIGSTRKFLDRAMTELILDHIRETRPAGDPRLAYSSPGRNASPMGLLLHGFCIRAHTMACGGLDVDRLARVSNPEECFKGNIPSYSKKCQLDQKTMERCIGRYFRVQFLSDAVNEEGICMVAAPVLPDFSRISYAELRRAGHLLLTGNRYSLLLETARQLSPRRDKCQETFNYAMRESFETCYDLD</sequence>
<reference evidence="1 2" key="1">
    <citation type="submission" date="2015-04" db="EMBL/GenBank/DDBJ databases">
        <authorList>
            <person name="Syromyatnikov M.Y."/>
            <person name="Popov V.N."/>
        </authorList>
    </citation>
    <scope>NUCLEOTIDE SEQUENCE [LARGE SCALE GENOMIC DNA]</scope>
    <source>
        <strain evidence="1">WF-38-12</strain>
    </source>
</reference>
<keyword evidence="2" id="KW-1185">Reference proteome</keyword>
<evidence type="ECO:0000313" key="1">
    <source>
        <dbReference type="EMBL" id="CRG92855.1"/>
    </source>
</evidence>
<dbReference type="EMBL" id="CVMT01000022">
    <property type="protein sequence ID" value="CRG92855.1"/>
    <property type="molecule type" value="Genomic_DNA"/>
</dbReference>
<dbReference type="Proteomes" id="UP000054383">
    <property type="component" value="Unassembled WGS sequence"/>
</dbReference>
<gene>
    <name evidence="1" type="ORF">PISL3812_09928</name>
</gene>